<evidence type="ECO:0000313" key="8">
    <source>
        <dbReference type="EMBL" id="MBB5987373.1"/>
    </source>
</evidence>
<keyword evidence="6" id="KW-0732">Signal</keyword>
<evidence type="ECO:0000256" key="3">
    <source>
        <dbReference type="ARBA" id="ARBA00015281"/>
    </source>
</evidence>
<sequence>MKAIKFISLTAAATMVVTSLGVAAPAAARDRGYNNYRGDYARDYRYDRRDYRQNYRDTRYARDNRYYGHNDRYRCKNDGSTGTIIGAIAGGLLGHEVAGRNGDKTAGTIIGGAVGAVAGRAIDKSDSRCR</sequence>
<dbReference type="Proteomes" id="UP001138540">
    <property type="component" value="Unassembled WGS sequence"/>
</dbReference>
<proteinExistence type="inferred from homology"/>
<evidence type="ECO:0000313" key="9">
    <source>
        <dbReference type="Proteomes" id="UP001138540"/>
    </source>
</evidence>
<protein>
    <recommendedName>
        <fullName evidence="3">17 kDa surface antigen</fullName>
    </recommendedName>
</protein>
<reference evidence="8 9" key="1">
    <citation type="submission" date="2020-08" db="EMBL/GenBank/DDBJ databases">
        <title>Exploring microbial biodiversity for novel pathways involved in the catabolism of aromatic compounds derived from lignin.</title>
        <authorList>
            <person name="Elkins J."/>
        </authorList>
    </citation>
    <scope>NUCLEOTIDE SEQUENCE [LARGE SCALE GENOMIC DNA]</scope>
    <source>
        <strain evidence="8 9">B1D3A</strain>
    </source>
</reference>
<evidence type="ECO:0000256" key="6">
    <source>
        <dbReference type="SAM" id="SignalP"/>
    </source>
</evidence>
<comment type="similarity">
    <text evidence="2">Belongs to the rickettsiale 17 kDa surface antigen family.</text>
</comment>
<name>A0ABR6NJB0_9SPHN</name>
<evidence type="ECO:0000256" key="4">
    <source>
        <dbReference type="ARBA" id="ARBA00023136"/>
    </source>
</evidence>
<comment type="caution">
    <text evidence="8">The sequence shown here is derived from an EMBL/GenBank/DDBJ whole genome shotgun (WGS) entry which is preliminary data.</text>
</comment>
<feature type="domain" description="Glycine zipper 2TM" evidence="7">
    <location>
        <begin position="82"/>
        <end position="122"/>
    </location>
</feature>
<keyword evidence="5" id="KW-0449">Lipoprotein</keyword>
<evidence type="ECO:0000256" key="1">
    <source>
        <dbReference type="ARBA" id="ARBA00004459"/>
    </source>
</evidence>
<dbReference type="InterPro" id="IPR008816">
    <property type="entry name" value="Gly_zipper_2TM_dom"/>
</dbReference>
<evidence type="ECO:0000256" key="2">
    <source>
        <dbReference type="ARBA" id="ARBA00008681"/>
    </source>
</evidence>
<evidence type="ECO:0000256" key="5">
    <source>
        <dbReference type="ARBA" id="ARBA00023288"/>
    </source>
</evidence>
<comment type="subcellular location">
    <subcellularLocation>
        <location evidence="1">Cell outer membrane</location>
        <topology evidence="1">Lipid-anchor</topology>
    </subcellularLocation>
</comment>
<dbReference type="EMBL" id="JACHKA010000001">
    <property type="protein sequence ID" value="MBB5987373.1"/>
    <property type="molecule type" value="Genomic_DNA"/>
</dbReference>
<dbReference type="InterPro" id="IPR051407">
    <property type="entry name" value="Bact_OM_lipoprot/Surf_antigen"/>
</dbReference>
<gene>
    <name evidence="8" type="ORF">HNP60_003347</name>
</gene>
<keyword evidence="9" id="KW-1185">Reference proteome</keyword>
<accession>A0ABR6NJB0</accession>
<feature type="signal peptide" evidence="6">
    <location>
        <begin position="1"/>
        <end position="28"/>
    </location>
</feature>
<dbReference type="Pfam" id="PF05433">
    <property type="entry name" value="Rick_17kDa_Anti"/>
    <property type="match status" value="1"/>
</dbReference>
<feature type="chain" id="PRO_5046343647" description="17 kDa surface antigen" evidence="6">
    <location>
        <begin position="29"/>
        <end position="130"/>
    </location>
</feature>
<organism evidence="8 9">
    <name type="scientific">Sphingobium lignivorans</name>
    <dbReference type="NCBI Taxonomy" id="2735886"/>
    <lineage>
        <taxon>Bacteria</taxon>
        <taxon>Pseudomonadati</taxon>
        <taxon>Pseudomonadota</taxon>
        <taxon>Alphaproteobacteria</taxon>
        <taxon>Sphingomonadales</taxon>
        <taxon>Sphingomonadaceae</taxon>
        <taxon>Sphingobium</taxon>
    </lineage>
</organism>
<dbReference type="PANTHER" id="PTHR35603:SF2">
    <property type="entry name" value="OUTER MEMBRANE LIPOPROTEIN"/>
    <property type="match status" value="1"/>
</dbReference>
<evidence type="ECO:0000259" key="7">
    <source>
        <dbReference type="Pfam" id="PF05433"/>
    </source>
</evidence>
<dbReference type="PANTHER" id="PTHR35603">
    <property type="match status" value="1"/>
</dbReference>
<dbReference type="RefSeq" id="WP_014077706.1">
    <property type="nucleotide sequence ID" value="NZ_JACHKA010000001.1"/>
</dbReference>
<keyword evidence="4" id="KW-0472">Membrane</keyword>